<keyword evidence="1" id="KW-0175">Coiled coil</keyword>
<dbReference type="SUPFAM" id="SSF53098">
    <property type="entry name" value="Ribonuclease H-like"/>
    <property type="match status" value="1"/>
</dbReference>
<dbReference type="OrthoDB" id="437673at2759"/>
<evidence type="ECO:0000256" key="2">
    <source>
        <dbReference type="SAM" id="MobiDB-lite"/>
    </source>
</evidence>
<reference evidence="3" key="1">
    <citation type="submission" date="2021-02" db="EMBL/GenBank/DDBJ databases">
        <authorList>
            <person name="Dougan E. K."/>
            <person name="Rhodes N."/>
            <person name="Thang M."/>
            <person name="Chan C."/>
        </authorList>
    </citation>
    <scope>NUCLEOTIDE SEQUENCE</scope>
</reference>
<sequence length="2323" mass="255931">MALPGGIGSDSGSVTSSSAVELRERSPPLTRRALSGPRRTREHSEPYPNLTAQASYTQNILNVGASPQEVLDAQRLAAAQAAQQVADHAEQLHAVRLEQVENEARGLVEATAEQMREQLQQYEHRYDEILQQGRILEEQLSVAKAELSKVEAELQVARAGYQELEAALTSCRGDNNLLNFQNTQLRVELQVKDREIQRLRQAALSATSPGSSPPKTAPRQQDVPSAIAPSACSGGSSWVHIGSDGNNNGAPSLPQVVNESPPCPPATVTDPRVDQLIDVVQQLLAQRDGTDQGCNDASPVHEIEEPERQEKHIVDNRALLHLKLEPVPSDAAGFRAWKNALLVQIAKLDMSGEGLVVEWLSQSFTAEKEDLTESGFLPRLDAWIAGEMTSLRVLKQVTELEQEVIAYVELCGQARSQPKGRYMLALLARHFSIDRVRGTVLTASTLFQVEIGGNSMRDLRDFVQRVRTVLYAIPVGQRPDDRLTGEWLFHRVKHIRKLERIIEDIRESAPESRRREWDYLWNKIQDILVQEREDANSHSVMKSLQIATPQAKTKGVPAETKAAASKPKSPGAVAKAVVAMMAASSMCNIPGSNAFSVEWAADTAAGRHLGSARALADQGIPSESYRSFLAHSASPVTFHTGGGPQPGSQSLGFASDNMPLANHYMLDNCPVVRSTGLDVESGKAFIWLPGSLPFFVHDLSKLRIDCAEEARFYATRIDEHVPIFTSKVQFVHGVAASADSLERSGKESRKPSTPFAHDPAEEYAKDLLTKRGDIQPNQVRKIFGLVKRGSAPRGIEPSNDSSFAVGCFRRGGVVGLLKSTKEYPFVTRALNQFAQRKAPGHVYTTINLLRNVSADPHKDSRNAGIDNVVISLGGFTGGGVWVEDAAGRDKCPFPSVSQIGKILSFKKGVIQFSAKNRLHATQPWTGDRLVMILYAAKDPASLELDVLDALIGVGFPLDSHPLVDVIPAEIESSEVPSSSSGGLPKEHLVEANPDGPAASALPEGDKPLDVSSPGVPIVDDAHVSDRVRKLRDEAVSVKHRLFHFPKNPFCDVCNRSKLLSRRVRRKPRDEDSEPAMLEASEFGEVIAADHIHVFKSPSDSNAPGREYVVLCLRDRFTGLFAAYPATDRSTDSILTCLKRFVGRKVCSKPVSLVSDAADEFKLAAETLGWLHMPSLPNRFPHNSQLEREIRSFQEGVRSSFLEAGFAVRPELWTVACRYGSMAMNLSHPAPLESDLSRWDFAVAHFDTEDVPPRELILGQLVFYRARADSKFGPNAKPGLFAGWRLEPGFLYRSVVYVLDLAKVRFKLGSWEEVISVPEAELYVRSGDPVFPLKNAAEHTLQLCGGEDFVIPDPLPLPFSGDQANIKKKARRIYITYSRFLKLGPTPGCTACERDRSDHNPECVARFEKAFGDEAKTSSQPFEDHEKLLSFEHLGLPDLPPEIDPADEEAVEVELAALGRSTERDAESELDFLRTPEYEPSIPEDDEALPGVGALPACRHQKPGALVLYEFCCAPDSMIGHLGPELGVQVVRLCRESINLEDPLAIDQLIHQVSATPGCCIHGSLECGPWSAWSRMNLATKPGYLEKLTAEREKSRKLLLQFIRVAALVILQGGEVSFEWPRDAAGWSLPEIIAFVDQFNLLTVEFHGCAFGLVSSRGGPMLKPWKILTSSKRLAHDFAAYQCSHPKHFKHDTVEGSDSRRSAFYPEAMARAILASLFPYAKAFVAPALPCVPTFPQLHRVKDGRPPLPLDLLMFESGMRHIRIPGYVHRLLDRREWTSQPAALEKVQEEKDGLLKAGTWIEEEIMPKSEVLAWARRTSNVIHFGNLMVIMSVKGAELEPDSWKLKARIVFRGDDIRDQTGMSAVFEELFASAPSSLEGLNTVIGFGLLESHGVTTSDAIKAYTQAALKSKNRTFVLLPPELVPASKRDVIQPCAPLYKALYGHPESSAHWQRHLHGILTGLGGIEFPNLPSVYYFPTLDLILCVYVDDLTLSGKLSKHKGFWSSLSKQVDLEPYAPLTRVLGRSHRHVLYDNQPALALETEDFAKQCVDLYESLVGSAVKHQRTPHVDPGALSLSDNDARGSLADSAARILMKILWLARLNRPDLMVAVTTLTTNVCRWSVNDDKRVARLVGYIAATVQYNPVMFVHDPASSLHLALYVDSDFGGCPDTARSTSGYIVALEGSNSFALLSWSSKRQKVVSRSSTEAEFVSLSSALFNDALPLLEVWQTIIPGIKLLCREDNEACIAIVRKGYSAKLRHLSKTHRINVSSTCEAVNDNDDVELGYVNTNDQKGDPLTKALSVQKWAHALKLLHISTEHLPDVPI</sequence>
<feature type="region of interest" description="Disordered" evidence="2">
    <location>
        <begin position="1"/>
        <end position="49"/>
    </location>
</feature>
<evidence type="ECO:0000256" key="1">
    <source>
        <dbReference type="SAM" id="Coils"/>
    </source>
</evidence>
<proteinExistence type="predicted"/>
<gene>
    <name evidence="3" type="primary">GIP</name>
    <name evidence="3" type="ORF">SNAT2548_LOCUS1408</name>
</gene>
<evidence type="ECO:0000313" key="4">
    <source>
        <dbReference type="Proteomes" id="UP000604046"/>
    </source>
</evidence>
<accession>A0A812H2D3</accession>
<organism evidence="3 4">
    <name type="scientific">Symbiodinium natans</name>
    <dbReference type="NCBI Taxonomy" id="878477"/>
    <lineage>
        <taxon>Eukaryota</taxon>
        <taxon>Sar</taxon>
        <taxon>Alveolata</taxon>
        <taxon>Dinophyceae</taxon>
        <taxon>Suessiales</taxon>
        <taxon>Symbiodiniaceae</taxon>
        <taxon>Symbiodinium</taxon>
    </lineage>
</organism>
<feature type="compositionally biased region" description="Polar residues" evidence="2">
    <location>
        <begin position="244"/>
        <end position="258"/>
    </location>
</feature>
<dbReference type="Proteomes" id="UP000604046">
    <property type="component" value="Unassembled WGS sequence"/>
</dbReference>
<dbReference type="CDD" id="cd09272">
    <property type="entry name" value="RNase_HI_RT_Ty1"/>
    <property type="match status" value="1"/>
</dbReference>
<name>A0A812H2D3_9DINO</name>
<protein>
    <submittedName>
        <fullName evidence="3">GIP protein</fullName>
    </submittedName>
</protein>
<dbReference type="PANTHER" id="PTHR11439:SF467">
    <property type="entry name" value="INTEGRASE CATALYTIC DOMAIN-CONTAINING PROTEIN"/>
    <property type="match status" value="1"/>
</dbReference>
<dbReference type="InterPro" id="IPR012337">
    <property type="entry name" value="RNaseH-like_sf"/>
</dbReference>
<dbReference type="PANTHER" id="PTHR11439">
    <property type="entry name" value="GAG-POL-RELATED RETROTRANSPOSON"/>
    <property type="match status" value="1"/>
</dbReference>
<evidence type="ECO:0000313" key="3">
    <source>
        <dbReference type="EMBL" id="CAE6946307.1"/>
    </source>
</evidence>
<feature type="coiled-coil region" evidence="1">
    <location>
        <begin position="97"/>
        <end position="202"/>
    </location>
</feature>
<feature type="region of interest" description="Disordered" evidence="2">
    <location>
        <begin position="202"/>
        <end position="270"/>
    </location>
</feature>
<keyword evidence="4" id="KW-1185">Reference proteome</keyword>
<dbReference type="GO" id="GO:0003676">
    <property type="term" value="F:nucleic acid binding"/>
    <property type="evidence" value="ECO:0007669"/>
    <property type="project" value="InterPro"/>
</dbReference>
<dbReference type="Gene3D" id="3.30.420.10">
    <property type="entry name" value="Ribonuclease H-like superfamily/Ribonuclease H"/>
    <property type="match status" value="1"/>
</dbReference>
<dbReference type="EMBL" id="CAJNDS010000078">
    <property type="protein sequence ID" value="CAE6946307.1"/>
    <property type="molecule type" value="Genomic_DNA"/>
</dbReference>
<feature type="region of interest" description="Disordered" evidence="2">
    <location>
        <begin position="973"/>
        <end position="1015"/>
    </location>
</feature>
<dbReference type="InterPro" id="IPR036397">
    <property type="entry name" value="RNaseH_sf"/>
</dbReference>
<comment type="caution">
    <text evidence="3">The sequence shown here is derived from an EMBL/GenBank/DDBJ whole genome shotgun (WGS) entry which is preliminary data.</text>
</comment>